<dbReference type="RefSeq" id="WP_111529525.1">
    <property type="nucleotide sequence ID" value="NZ_JBHRSG010000003.1"/>
</dbReference>
<evidence type="ECO:0000256" key="2">
    <source>
        <dbReference type="SAM" id="SignalP"/>
    </source>
</evidence>
<evidence type="ECO:0000256" key="1">
    <source>
        <dbReference type="ARBA" id="ARBA00005634"/>
    </source>
</evidence>
<dbReference type="SUPFAM" id="SSF52025">
    <property type="entry name" value="PA domain"/>
    <property type="match status" value="1"/>
</dbReference>
<evidence type="ECO:0000313" key="7">
    <source>
        <dbReference type="Proteomes" id="UP000249254"/>
    </source>
</evidence>
<dbReference type="GO" id="GO:0016787">
    <property type="term" value="F:hydrolase activity"/>
    <property type="evidence" value="ECO:0007669"/>
    <property type="project" value="UniProtKB-KW"/>
</dbReference>
<dbReference type="Pfam" id="PF04253">
    <property type="entry name" value="TFR_dimer"/>
    <property type="match status" value="1"/>
</dbReference>
<gene>
    <name evidence="6" type="ORF">DJ017_15285</name>
</gene>
<keyword evidence="6" id="KW-0378">Hydrolase</keyword>
<dbReference type="FunFam" id="3.40.630.10:FF:000101">
    <property type="entry name" value="N-acetylated alpha-linked acidic dipeptidase like 1"/>
    <property type="match status" value="1"/>
</dbReference>
<dbReference type="InterPro" id="IPR039373">
    <property type="entry name" value="Peptidase_M28B"/>
</dbReference>
<dbReference type="AlphaFoldDB" id="A0A328AML1"/>
<feature type="chain" id="PRO_5016304407" evidence="2">
    <location>
        <begin position="25"/>
        <end position="755"/>
    </location>
</feature>
<keyword evidence="2" id="KW-0732">Signal</keyword>
<sequence length="755" mass="80707">MTSRVRLAALLSACALGAFTAAHAAAPPTQKDLETRLDAAVDPAEMGRWLKQMAAEPNHVGSAHDKANAEWMNAQFKAWGWDSKIETFWVLYPTPISEALELVSGPGAGFKATLQEPPIPGDESSVRGQASALPAYVAFQGDGDVTAPVVYVNYGMPADYDALERMGVSVKGKIVIARYGQGWRGLKPKLAQDHGAVGCIIYSDPRDDGYSTDDVYPKGAARPPHGFQRGSVADMTLYPGDPLTPGVGATKDAKRLTREEAQTVLKIPTLPISYADAQVLLQALDGPVAPGSWRGSLPITYHVGGGEQAKIHLAVKSDWSLKPLYDVVATLKGREKPNEWIVRGNHHDGWVMGASDPLSGQIAELAEAKALGAFYKAGWKPKRTIVYTSWDGEEPMLLGSTEWAETHAAELKAKALIYINSDGNARGFLGAEGSHEFQHFVNQVAADVKDPETGASVGQRLRARLAVSANDPGANEQAKALGKVAADPTKDLLIGPLGSGSDYSTFLQHLGVASLNIGYGGEGESAGVYHSLYDDYEHHSRFVDPGFAYDATLARTVGRMVVRLADADLPVQRYGDFADTVGRYLDEVKKLADSKRDEAAAQAKLLAAKAYDLAADPTESHAPPSAYELSPPLPFAPLDASVAKLKASAKAFDDALAAKGPSLSKAQKDQVEAITRPIAQTLLRDEGLPGRPWYKNMVYAPGRFTGYGAKTLPGVREAIEERRFADASAYIGLTAKAFDAYAAQLDKATAILNGK</sequence>
<keyword evidence="7" id="KW-1185">Reference proteome</keyword>
<proteinExistence type="inferred from homology"/>
<dbReference type="SUPFAM" id="SSF47672">
    <property type="entry name" value="Transferrin receptor-like dimerisation domain"/>
    <property type="match status" value="1"/>
</dbReference>
<reference evidence="7" key="1">
    <citation type="submission" date="2018-05" db="EMBL/GenBank/DDBJ databases">
        <authorList>
            <person name="Li X."/>
        </authorList>
    </citation>
    <scope>NUCLEOTIDE SEQUENCE [LARGE SCALE GENOMIC DNA]</scope>
    <source>
        <strain evidence="7">LX32</strain>
    </source>
</reference>
<accession>A0A328AML1</accession>
<dbReference type="PANTHER" id="PTHR10404">
    <property type="entry name" value="N-ACETYLATED-ALPHA-LINKED ACIDIC DIPEPTIDASE"/>
    <property type="match status" value="1"/>
</dbReference>
<comment type="caution">
    <text evidence="6">The sequence shown here is derived from an EMBL/GenBank/DDBJ whole genome shotgun (WGS) entry which is preliminary data.</text>
</comment>
<dbReference type="PANTHER" id="PTHR10404:SF46">
    <property type="entry name" value="VACUOLAR PROTEIN SORTING-ASSOCIATED PROTEIN 70"/>
    <property type="match status" value="1"/>
</dbReference>
<dbReference type="Pfam" id="PF02225">
    <property type="entry name" value="PA"/>
    <property type="match status" value="1"/>
</dbReference>
<dbReference type="InterPro" id="IPR036757">
    <property type="entry name" value="TFR-like_dimer_dom_sf"/>
</dbReference>
<dbReference type="Gene3D" id="3.40.630.10">
    <property type="entry name" value="Zn peptidases"/>
    <property type="match status" value="1"/>
</dbReference>
<comment type="similarity">
    <text evidence="1">Belongs to the peptidase M28 family. M28B subfamily.</text>
</comment>
<dbReference type="InterPro" id="IPR007484">
    <property type="entry name" value="Peptidase_M28"/>
</dbReference>
<dbReference type="EMBL" id="QFYQ01000001">
    <property type="protein sequence ID" value="RAK55777.1"/>
    <property type="molecule type" value="Genomic_DNA"/>
</dbReference>
<evidence type="ECO:0000313" key="6">
    <source>
        <dbReference type="EMBL" id="RAK55777.1"/>
    </source>
</evidence>
<organism evidence="6 7">
    <name type="scientific">Phenylobacterium soli</name>
    <dbReference type="NCBI Taxonomy" id="2170551"/>
    <lineage>
        <taxon>Bacteria</taxon>
        <taxon>Pseudomonadati</taxon>
        <taxon>Pseudomonadota</taxon>
        <taxon>Alphaproteobacteria</taxon>
        <taxon>Caulobacterales</taxon>
        <taxon>Caulobacteraceae</taxon>
        <taxon>Phenylobacterium</taxon>
    </lineage>
</organism>
<evidence type="ECO:0000259" key="3">
    <source>
        <dbReference type="Pfam" id="PF02225"/>
    </source>
</evidence>
<evidence type="ECO:0000259" key="4">
    <source>
        <dbReference type="Pfam" id="PF04253"/>
    </source>
</evidence>
<dbReference type="Pfam" id="PF04389">
    <property type="entry name" value="Peptidase_M28"/>
    <property type="match status" value="1"/>
</dbReference>
<dbReference type="Proteomes" id="UP000249254">
    <property type="component" value="Unassembled WGS sequence"/>
</dbReference>
<protein>
    <submittedName>
        <fullName evidence="6">Folate hydrolase</fullName>
    </submittedName>
</protein>
<feature type="domain" description="PA" evidence="3">
    <location>
        <begin position="145"/>
        <end position="217"/>
    </location>
</feature>
<name>A0A328AML1_9CAUL</name>
<feature type="domain" description="Peptidase M28" evidence="5">
    <location>
        <begin position="327"/>
        <end position="539"/>
    </location>
</feature>
<evidence type="ECO:0000259" key="5">
    <source>
        <dbReference type="Pfam" id="PF04389"/>
    </source>
</evidence>
<dbReference type="InterPro" id="IPR007365">
    <property type="entry name" value="TFR-like_dimer_dom"/>
</dbReference>
<dbReference type="InterPro" id="IPR003137">
    <property type="entry name" value="PA_domain"/>
</dbReference>
<feature type="signal peptide" evidence="2">
    <location>
        <begin position="1"/>
        <end position="24"/>
    </location>
</feature>
<dbReference type="Gene3D" id="1.20.930.40">
    <property type="entry name" value="Transferrin receptor-like, dimerisation domain"/>
    <property type="match status" value="1"/>
</dbReference>
<dbReference type="Gene3D" id="3.50.30.30">
    <property type="match status" value="1"/>
</dbReference>
<dbReference type="InterPro" id="IPR046450">
    <property type="entry name" value="PA_dom_sf"/>
</dbReference>
<feature type="domain" description="Transferrin receptor-like dimerisation" evidence="4">
    <location>
        <begin position="635"/>
        <end position="745"/>
    </location>
</feature>
<dbReference type="SUPFAM" id="SSF53187">
    <property type="entry name" value="Zn-dependent exopeptidases"/>
    <property type="match status" value="1"/>
</dbReference>
<dbReference type="OrthoDB" id="3646048at2"/>
<dbReference type="CDD" id="cd02121">
    <property type="entry name" value="PA_GCPII_like"/>
    <property type="match status" value="1"/>
</dbReference>